<evidence type="ECO:0000313" key="1">
    <source>
        <dbReference type="EMBL" id="KAI0065200.1"/>
    </source>
</evidence>
<reference evidence="1" key="2">
    <citation type="journal article" date="2022" name="New Phytol.">
        <title>Evolutionary transition to the ectomycorrhizal habit in the genomes of a hyperdiverse lineage of mushroom-forming fungi.</title>
        <authorList>
            <person name="Looney B."/>
            <person name="Miyauchi S."/>
            <person name="Morin E."/>
            <person name="Drula E."/>
            <person name="Courty P.E."/>
            <person name="Kohler A."/>
            <person name="Kuo A."/>
            <person name="LaButti K."/>
            <person name="Pangilinan J."/>
            <person name="Lipzen A."/>
            <person name="Riley R."/>
            <person name="Andreopoulos W."/>
            <person name="He G."/>
            <person name="Johnson J."/>
            <person name="Nolan M."/>
            <person name="Tritt A."/>
            <person name="Barry K.W."/>
            <person name="Grigoriev I.V."/>
            <person name="Nagy L.G."/>
            <person name="Hibbett D."/>
            <person name="Henrissat B."/>
            <person name="Matheny P.B."/>
            <person name="Labbe J."/>
            <person name="Martin F.M."/>
        </authorList>
    </citation>
    <scope>NUCLEOTIDE SEQUENCE</scope>
    <source>
        <strain evidence="1">HHB10654</strain>
    </source>
</reference>
<organism evidence="1 2">
    <name type="scientific">Artomyces pyxidatus</name>
    <dbReference type="NCBI Taxonomy" id="48021"/>
    <lineage>
        <taxon>Eukaryota</taxon>
        <taxon>Fungi</taxon>
        <taxon>Dikarya</taxon>
        <taxon>Basidiomycota</taxon>
        <taxon>Agaricomycotina</taxon>
        <taxon>Agaricomycetes</taxon>
        <taxon>Russulales</taxon>
        <taxon>Auriscalpiaceae</taxon>
        <taxon>Artomyces</taxon>
    </lineage>
</organism>
<sequence length="650" mass="71000">MSRQGRGYNPLSPNDDPADPYDMEGRDLLKSPSDRSDFKSMSGPSGFEDNLSPPPRLSFRSSVGLIPTPGTGGNKRPPRFEPLMLRLWVVALGCSLMIIIGVGLEIALHFSQAQNGFAVPQRNVFSFASIQFLTSFFPTLVMIPLAYMLHAFDWQVRSWQPYLVLSKGNATADESILLDYIGKNRYTSIYSSLKHKHKIITISGLTILSSLLLQPLAGSLFSVRQLGESSSSTVDSIRVIGLSPNVNDLSAFASSAGFAEAAVFNNLTNPPFVYNGWAVAQFIFPTNTYLNGSMAVNTTAIQTNVNCANPITLNLNAADPRNFTIQATSVEGCNISGVSFDPTNSEQQYGVSNVPACGGPFSSIAFEPVFFWYYQQRQDNQAPDARGVFCTPQMQLFDVLAFASLNDGSLTNVSIIDNYPTPNNVTGPPLNDIMYNGLIFDPVSDVNVQARASSIKTGIPNAVFRGAEQAQGGLQSVFDDPNGFLGYTRSIYTQYLALSAKSNYFIPTDHTVSAVLTQLVPRLWIEPLSGHLLALICLVIGFTTLSIHLVHHRSRRDVYLTHEPGAIATVVSQTSRSGFGDLLMPYDDMELFSQKLASLRFRLDQRTGAIVVDDAAVGYAGPTPDARDETMMTLIGQRHRRMDSTNDVEA</sequence>
<dbReference type="Proteomes" id="UP000814140">
    <property type="component" value="Unassembled WGS sequence"/>
</dbReference>
<reference evidence="1" key="1">
    <citation type="submission" date="2021-03" db="EMBL/GenBank/DDBJ databases">
        <authorList>
            <consortium name="DOE Joint Genome Institute"/>
            <person name="Ahrendt S."/>
            <person name="Looney B.P."/>
            <person name="Miyauchi S."/>
            <person name="Morin E."/>
            <person name="Drula E."/>
            <person name="Courty P.E."/>
            <person name="Chicoki N."/>
            <person name="Fauchery L."/>
            <person name="Kohler A."/>
            <person name="Kuo A."/>
            <person name="Labutti K."/>
            <person name="Pangilinan J."/>
            <person name="Lipzen A."/>
            <person name="Riley R."/>
            <person name="Andreopoulos W."/>
            <person name="He G."/>
            <person name="Johnson J."/>
            <person name="Barry K.W."/>
            <person name="Grigoriev I.V."/>
            <person name="Nagy L."/>
            <person name="Hibbett D."/>
            <person name="Henrissat B."/>
            <person name="Matheny P.B."/>
            <person name="Labbe J."/>
            <person name="Martin F."/>
        </authorList>
    </citation>
    <scope>NUCLEOTIDE SEQUENCE</scope>
    <source>
        <strain evidence="1">HHB10654</strain>
    </source>
</reference>
<comment type="caution">
    <text evidence="1">The sequence shown here is derived from an EMBL/GenBank/DDBJ whole genome shotgun (WGS) entry which is preliminary data.</text>
</comment>
<keyword evidence="2" id="KW-1185">Reference proteome</keyword>
<gene>
    <name evidence="1" type="ORF">BV25DRAFT_1822321</name>
</gene>
<protein>
    <submittedName>
        <fullName evidence="1">Uncharacterized protein</fullName>
    </submittedName>
</protein>
<name>A0ACB8TA61_9AGAM</name>
<proteinExistence type="predicted"/>
<accession>A0ACB8TA61</accession>
<dbReference type="EMBL" id="MU277196">
    <property type="protein sequence ID" value="KAI0065200.1"/>
    <property type="molecule type" value="Genomic_DNA"/>
</dbReference>
<evidence type="ECO:0000313" key="2">
    <source>
        <dbReference type="Proteomes" id="UP000814140"/>
    </source>
</evidence>